<name>A0A9R0I923_SPIOL</name>
<dbReference type="Pfam" id="PF00010">
    <property type="entry name" value="HLH"/>
    <property type="match status" value="1"/>
</dbReference>
<dbReference type="GO" id="GO:0046983">
    <property type="term" value="F:protein dimerization activity"/>
    <property type="evidence" value="ECO:0007669"/>
    <property type="project" value="InterPro"/>
</dbReference>
<dbReference type="SUPFAM" id="SSF47459">
    <property type="entry name" value="HLH, helix-loop-helix DNA-binding domain"/>
    <property type="match status" value="1"/>
</dbReference>
<reference evidence="7" key="1">
    <citation type="journal article" date="2021" name="Nat. Commun.">
        <title>Genomic analyses provide insights into spinach domestication and the genetic basis of agronomic traits.</title>
        <authorList>
            <person name="Cai X."/>
            <person name="Sun X."/>
            <person name="Xu C."/>
            <person name="Sun H."/>
            <person name="Wang X."/>
            <person name="Ge C."/>
            <person name="Zhang Z."/>
            <person name="Wang Q."/>
            <person name="Fei Z."/>
            <person name="Jiao C."/>
            <person name="Wang Q."/>
        </authorList>
    </citation>
    <scope>NUCLEOTIDE SEQUENCE [LARGE SCALE GENOMIC DNA]</scope>
    <source>
        <strain evidence="7">cv. Varoflay</strain>
    </source>
</reference>
<evidence type="ECO:0000313" key="7">
    <source>
        <dbReference type="Proteomes" id="UP000813463"/>
    </source>
</evidence>
<dbReference type="RefSeq" id="XP_021844787.1">
    <property type="nucleotide sequence ID" value="XM_021989095.2"/>
</dbReference>
<accession>A0A9R0I923</accession>
<dbReference type="PANTHER" id="PTHR12565">
    <property type="entry name" value="STEROL REGULATORY ELEMENT-BINDING PROTEIN"/>
    <property type="match status" value="1"/>
</dbReference>
<feature type="region of interest" description="Disordered" evidence="5">
    <location>
        <begin position="264"/>
        <end position="303"/>
    </location>
</feature>
<keyword evidence="4" id="KW-0539">Nucleus</keyword>
<gene>
    <name evidence="8" type="primary">LOC110784638</name>
</gene>
<proteinExistence type="predicted"/>
<feature type="compositionally biased region" description="Basic and acidic residues" evidence="5">
    <location>
        <begin position="112"/>
        <end position="143"/>
    </location>
</feature>
<dbReference type="PROSITE" id="PS50888">
    <property type="entry name" value="BHLH"/>
    <property type="match status" value="1"/>
</dbReference>
<dbReference type="SMART" id="SM00353">
    <property type="entry name" value="HLH"/>
    <property type="match status" value="1"/>
</dbReference>
<keyword evidence="2" id="KW-0805">Transcription regulation</keyword>
<evidence type="ECO:0000256" key="5">
    <source>
        <dbReference type="SAM" id="MobiDB-lite"/>
    </source>
</evidence>
<dbReference type="PANTHER" id="PTHR12565:SF431">
    <property type="entry name" value="TRANSCRIPTION FACTOR BHLH137"/>
    <property type="match status" value="1"/>
</dbReference>
<dbReference type="OrthoDB" id="1928604at2759"/>
<comment type="subcellular location">
    <subcellularLocation>
        <location evidence="1">Nucleus</location>
    </subcellularLocation>
</comment>
<protein>
    <submittedName>
        <fullName evidence="8">Basic helix-loop-helix protein 80 isoform X1</fullName>
    </submittedName>
</protein>
<dbReference type="Gene3D" id="4.10.280.10">
    <property type="entry name" value="Helix-loop-helix DNA-binding domain"/>
    <property type="match status" value="1"/>
</dbReference>
<dbReference type="FunFam" id="4.10.280.10:FF:000002">
    <property type="entry name" value="Basic helix-loop-helix transcription factor"/>
    <property type="match status" value="1"/>
</dbReference>
<dbReference type="InterPro" id="IPR036638">
    <property type="entry name" value="HLH_DNA-bd_sf"/>
</dbReference>
<dbReference type="GO" id="GO:0005634">
    <property type="term" value="C:nucleus"/>
    <property type="evidence" value="ECO:0000318"/>
    <property type="project" value="GO_Central"/>
</dbReference>
<dbReference type="AlphaFoldDB" id="A0A9R0I923"/>
<dbReference type="GO" id="GO:0003700">
    <property type="term" value="F:DNA-binding transcription factor activity"/>
    <property type="evidence" value="ECO:0000318"/>
    <property type="project" value="GO_Central"/>
</dbReference>
<evidence type="ECO:0000313" key="8">
    <source>
        <dbReference type="RefSeq" id="XP_021844787.1"/>
    </source>
</evidence>
<evidence type="ECO:0000256" key="3">
    <source>
        <dbReference type="ARBA" id="ARBA00023163"/>
    </source>
</evidence>
<keyword evidence="7" id="KW-1185">Reference proteome</keyword>
<evidence type="ECO:0000256" key="4">
    <source>
        <dbReference type="ARBA" id="ARBA00023242"/>
    </source>
</evidence>
<evidence type="ECO:0000256" key="2">
    <source>
        <dbReference type="ARBA" id="ARBA00023015"/>
    </source>
</evidence>
<evidence type="ECO:0000259" key="6">
    <source>
        <dbReference type="PROSITE" id="PS50888"/>
    </source>
</evidence>
<keyword evidence="3" id="KW-0804">Transcription</keyword>
<dbReference type="InterPro" id="IPR011598">
    <property type="entry name" value="bHLH_dom"/>
</dbReference>
<feature type="compositionally biased region" description="Polar residues" evidence="5">
    <location>
        <begin position="264"/>
        <end position="273"/>
    </location>
</feature>
<feature type="compositionally biased region" description="Low complexity" evidence="5">
    <location>
        <begin position="274"/>
        <end position="284"/>
    </location>
</feature>
<feature type="domain" description="BHLH" evidence="6">
    <location>
        <begin position="155"/>
        <end position="205"/>
    </location>
</feature>
<organism evidence="7 8">
    <name type="scientific">Spinacia oleracea</name>
    <name type="common">Spinach</name>
    <dbReference type="NCBI Taxonomy" id="3562"/>
    <lineage>
        <taxon>Eukaryota</taxon>
        <taxon>Viridiplantae</taxon>
        <taxon>Streptophyta</taxon>
        <taxon>Embryophyta</taxon>
        <taxon>Tracheophyta</taxon>
        <taxon>Spermatophyta</taxon>
        <taxon>Magnoliopsida</taxon>
        <taxon>eudicotyledons</taxon>
        <taxon>Gunneridae</taxon>
        <taxon>Pentapetalae</taxon>
        <taxon>Caryophyllales</taxon>
        <taxon>Chenopodiaceae</taxon>
        <taxon>Chenopodioideae</taxon>
        <taxon>Anserineae</taxon>
        <taxon>Spinacia</taxon>
    </lineage>
</organism>
<sequence>MAAFQQYPASFLADSVFLSNFSAIKTPGVLDEFIPNLNQFYSASENSQMFYYKEINSSIDNELSSVTEKQRTESLSMADKSDSDEQVTQNSVPVDKKRKSRKGSSPNSANSKEVKQVKCKKQKEDKAAMKVEKKDSNSNEEPPKGYIHVRARRGQATDSHSLAERVRREKIGERMKMLQALVPGCDKVTGKALMLDEIINYVQSLQNQVEFLSLKLASLDPMAYNFGLIDDPMMYGTQAVNNGMALQVPMMQQATSNGIDPSQAFATTNPMSCSATATSSATTTPTFPRSMADRSASLVQQEEKPSLLPLQDVGSLYWGGVNEQQQQQSIINQLGFLPVEYHNSY</sequence>
<dbReference type="Proteomes" id="UP000813463">
    <property type="component" value="Chromosome 5"/>
</dbReference>
<dbReference type="KEGG" id="soe:110784638"/>
<evidence type="ECO:0000256" key="1">
    <source>
        <dbReference type="ARBA" id="ARBA00004123"/>
    </source>
</evidence>
<dbReference type="GeneID" id="110784638"/>
<feature type="region of interest" description="Disordered" evidence="5">
    <location>
        <begin position="64"/>
        <end position="145"/>
    </location>
</feature>
<reference evidence="8" key="2">
    <citation type="submission" date="2025-08" db="UniProtKB">
        <authorList>
            <consortium name="RefSeq"/>
        </authorList>
    </citation>
    <scope>IDENTIFICATION</scope>
    <source>
        <tissue evidence="8">Leaf</tissue>
    </source>
</reference>
<dbReference type="CDD" id="cd18919">
    <property type="entry name" value="bHLH_AtBPE_like"/>
    <property type="match status" value="1"/>
</dbReference>
<dbReference type="InterPro" id="IPR024097">
    <property type="entry name" value="bHLH_ZIP_TF"/>
</dbReference>